<dbReference type="Pfam" id="PF18942">
    <property type="entry name" value="DUF5689"/>
    <property type="match status" value="2"/>
</dbReference>
<dbReference type="EMBL" id="LS483447">
    <property type="protein sequence ID" value="SQH73186.1"/>
    <property type="molecule type" value="Genomic_DNA"/>
</dbReference>
<dbReference type="Proteomes" id="UP000249300">
    <property type="component" value="Chromosome 1"/>
</dbReference>
<keyword evidence="3" id="KW-0788">Thiol protease</keyword>
<evidence type="ECO:0000256" key="1">
    <source>
        <dbReference type="ARBA" id="ARBA00006067"/>
    </source>
</evidence>
<evidence type="ECO:0008006" key="9">
    <source>
        <dbReference type="Google" id="ProtNLM"/>
    </source>
</evidence>
<dbReference type="AlphaFoldDB" id="A0A2X4PGZ9"/>
<evidence type="ECO:0000259" key="6">
    <source>
        <dbReference type="Pfam" id="PF18942"/>
    </source>
</evidence>
<keyword evidence="3" id="KW-0378">Hydrolase</keyword>
<reference evidence="7 8" key="1">
    <citation type="submission" date="2018-06" db="EMBL/GenBank/DDBJ databases">
        <authorList>
            <consortium name="Pathogen Informatics"/>
            <person name="Doyle S."/>
        </authorList>
    </citation>
    <scope>NUCLEOTIDE SEQUENCE [LARGE SCALE GENOMIC DNA]</scope>
    <source>
        <strain evidence="7 8">NCTC12858</strain>
    </source>
</reference>
<evidence type="ECO:0000313" key="7">
    <source>
        <dbReference type="EMBL" id="SQH73186.1"/>
    </source>
</evidence>
<dbReference type="Gene3D" id="2.60.40.10">
    <property type="entry name" value="Immunoglobulins"/>
    <property type="match status" value="1"/>
</dbReference>
<evidence type="ECO:0000313" key="8">
    <source>
        <dbReference type="Proteomes" id="UP000249300"/>
    </source>
</evidence>
<evidence type="ECO:0000259" key="5">
    <source>
        <dbReference type="Pfam" id="PF13004"/>
    </source>
</evidence>
<dbReference type="InterPro" id="IPR043744">
    <property type="entry name" value="DUF5689"/>
</dbReference>
<keyword evidence="8" id="KW-1185">Reference proteome</keyword>
<dbReference type="OrthoDB" id="1013788at2"/>
<feature type="domain" description="DUF5689" evidence="6">
    <location>
        <begin position="141"/>
        <end position="329"/>
    </location>
</feature>
<dbReference type="GO" id="GO:0006508">
    <property type="term" value="P:proteolysis"/>
    <property type="evidence" value="ECO:0007669"/>
    <property type="project" value="UniProtKB-KW"/>
</dbReference>
<dbReference type="KEGG" id="pcre:NCTC12858_01031"/>
<dbReference type="CDD" id="cd14948">
    <property type="entry name" value="BACON"/>
    <property type="match status" value="1"/>
</dbReference>
<name>A0A2X4PGZ9_9PORP</name>
<dbReference type="InterPro" id="IPR024361">
    <property type="entry name" value="BACON"/>
</dbReference>
<evidence type="ECO:0000256" key="2">
    <source>
        <dbReference type="ARBA" id="ARBA00022670"/>
    </source>
</evidence>
<accession>A0A2X4PGZ9</accession>
<protein>
    <recommendedName>
        <fullName evidence="9">BACON domain-containing protein</fullName>
    </recommendedName>
</protein>
<feature type="domain" description="DUF5689" evidence="6">
    <location>
        <begin position="385"/>
        <end position="575"/>
    </location>
</feature>
<proteinExistence type="inferred from homology"/>
<gene>
    <name evidence="7" type="ORF">NCTC12858_01031</name>
</gene>
<feature type="domain" description="BACON" evidence="5">
    <location>
        <begin position="72"/>
        <end position="127"/>
    </location>
</feature>
<dbReference type="GO" id="GO:0008234">
    <property type="term" value="F:cysteine-type peptidase activity"/>
    <property type="evidence" value="ECO:0007669"/>
    <property type="project" value="UniProtKB-KW"/>
</dbReference>
<dbReference type="Pfam" id="PF13004">
    <property type="entry name" value="BACON"/>
    <property type="match status" value="1"/>
</dbReference>
<dbReference type="RefSeq" id="WP_023940902.1">
    <property type="nucleotide sequence ID" value="NZ_JQJB01000009.1"/>
</dbReference>
<organism evidence="7 8">
    <name type="scientific">Porphyromonas crevioricanis</name>
    <dbReference type="NCBI Taxonomy" id="393921"/>
    <lineage>
        <taxon>Bacteria</taxon>
        <taxon>Pseudomonadati</taxon>
        <taxon>Bacteroidota</taxon>
        <taxon>Bacteroidia</taxon>
        <taxon>Bacteroidales</taxon>
        <taxon>Porphyromonadaceae</taxon>
        <taxon>Porphyromonas</taxon>
    </lineage>
</organism>
<evidence type="ECO:0000256" key="4">
    <source>
        <dbReference type="ARBA" id="ARBA00023026"/>
    </source>
</evidence>
<dbReference type="InterPro" id="IPR013783">
    <property type="entry name" value="Ig-like_fold"/>
</dbReference>
<comment type="similarity">
    <text evidence="1">Belongs to the peptidase C25 family.</text>
</comment>
<sequence length="582" mass="64708">MNLTNLSNRAIGIKPLWMIAPLLLSFLLISCKDNDDKYESPQVSVEQHFENNTIPFDQNGGVSLLTLNTNRAWRVETAGEWIKASPSSGNEGRHNINILVHPNSGVAREGGIRIVASGKSFFYTITQKSVDGKDYTFTPLSEIEALLPNDNREGIIIEEDLTIRAVVVSDYRGKQFQFQNFHYIVDTDGNGIVLTLDKSEKPFEPGDQITVNIKGCKLVNYNGTVQLTIQKNKAVVVPNKKIEPINTTIAELNQGKYHNVLVRLPKVQFEKYENEQMYSGTFFMKSHKLQDPTGTAIDVEVMKNSTFGSQAVPAGSGSITAIVTVYKKNESTPVKYSLKPSLYTDMQMSGERFSVQQPEPNPNPEPSTVEPLSKLITIGKSLKPKEFRDLTEAFTIDVVVTANNESKQLAGENYHYVQDEEGTAMALRTNQNAGTVYPLGTRLLIAVKGAKLSNYFGTITFDVNKATVETKENKAVEPKVIGAKELKMYQDKLVKISDVQLQTVPEEGTKLENPSEKHYTKWMLIDKEGNTFQFEIKKGCSFGGKTDFVGSGSISGIVTVFNEVYSIRPRTEGDIQLKGARF</sequence>
<keyword evidence="2" id="KW-0645">Protease</keyword>
<keyword evidence="4" id="KW-0843">Virulence</keyword>
<evidence type="ECO:0000256" key="3">
    <source>
        <dbReference type="ARBA" id="ARBA00022807"/>
    </source>
</evidence>